<dbReference type="Gene3D" id="1.10.760.10">
    <property type="entry name" value="Cytochrome c-like domain"/>
    <property type="match status" value="1"/>
</dbReference>
<dbReference type="Proteomes" id="UP000886689">
    <property type="component" value="Unassembled WGS sequence"/>
</dbReference>
<dbReference type="EMBL" id="JADJUC010000007">
    <property type="protein sequence ID" value="MBK8524166.1"/>
    <property type="molecule type" value="Genomic_DNA"/>
</dbReference>
<evidence type="ECO:0000256" key="5">
    <source>
        <dbReference type="SAM" id="SignalP"/>
    </source>
</evidence>
<comment type="caution">
    <text evidence="7">The sequence shown here is derived from an EMBL/GenBank/DDBJ whole genome shotgun (WGS) entry which is preliminary data.</text>
</comment>
<evidence type="ECO:0000313" key="7">
    <source>
        <dbReference type="EMBL" id="MBK8524166.1"/>
    </source>
</evidence>
<dbReference type="GO" id="GO:0009055">
    <property type="term" value="F:electron transfer activity"/>
    <property type="evidence" value="ECO:0007669"/>
    <property type="project" value="InterPro"/>
</dbReference>
<evidence type="ECO:0000313" key="8">
    <source>
        <dbReference type="Proteomes" id="UP000886689"/>
    </source>
</evidence>
<reference evidence="7" key="1">
    <citation type="submission" date="2020-10" db="EMBL/GenBank/DDBJ databases">
        <title>Connecting structure to function with the recovery of over 1000 high-quality activated sludge metagenome-assembled genomes encoding full-length rRNA genes using long-read sequencing.</title>
        <authorList>
            <person name="Singleton C.M."/>
            <person name="Petriglieri F."/>
            <person name="Kristensen J.M."/>
            <person name="Kirkegaard R.H."/>
            <person name="Michaelsen T.Y."/>
            <person name="Andersen M.H."/>
            <person name="Karst S.M."/>
            <person name="Dueholm M.S."/>
            <person name="Nielsen P.H."/>
            <person name="Albertsen M."/>
        </authorList>
    </citation>
    <scope>NUCLEOTIDE SEQUENCE</scope>
    <source>
        <strain evidence="7">Hirt_18-Q3-R61-65_BATAC.395</strain>
    </source>
</reference>
<keyword evidence="1 4" id="KW-0349">Heme</keyword>
<keyword evidence="2 4" id="KW-0479">Metal-binding</keyword>
<evidence type="ECO:0000259" key="6">
    <source>
        <dbReference type="PROSITE" id="PS51007"/>
    </source>
</evidence>
<dbReference type="InterPro" id="IPR009056">
    <property type="entry name" value="Cyt_c-like_dom"/>
</dbReference>
<name>A0A9D7K4D8_9PROT</name>
<feature type="chain" id="PRO_5039587990" evidence="5">
    <location>
        <begin position="21"/>
        <end position="91"/>
    </location>
</feature>
<dbReference type="GO" id="GO:0020037">
    <property type="term" value="F:heme binding"/>
    <property type="evidence" value="ECO:0007669"/>
    <property type="project" value="InterPro"/>
</dbReference>
<feature type="signal peptide" evidence="5">
    <location>
        <begin position="1"/>
        <end position="20"/>
    </location>
</feature>
<dbReference type="AlphaFoldDB" id="A0A9D7K4D8"/>
<evidence type="ECO:0000256" key="4">
    <source>
        <dbReference type="PROSITE-ProRule" id="PRU00433"/>
    </source>
</evidence>
<accession>A0A9D7K4D8</accession>
<evidence type="ECO:0000256" key="1">
    <source>
        <dbReference type="ARBA" id="ARBA00022617"/>
    </source>
</evidence>
<evidence type="ECO:0000256" key="2">
    <source>
        <dbReference type="ARBA" id="ARBA00022723"/>
    </source>
</evidence>
<keyword evidence="5" id="KW-0732">Signal</keyword>
<keyword evidence="3 4" id="KW-0408">Iron</keyword>
<evidence type="ECO:0000256" key="3">
    <source>
        <dbReference type="ARBA" id="ARBA00023004"/>
    </source>
</evidence>
<protein>
    <submittedName>
        <fullName evidence="7">Cytochrome c</fullName>
    </submittedName>
</protein>
<organism evidence="7 8">
    <name type="scientific">Candidatus Proximibacter danicus</name>
    <dbReference type="NCBI Taxonomy" id="2954365"/>
    <lineage>
        <taxon>Bacteria</taxon>
        <taxon>Pseudomonadati</taxon>
        <taxon>Pseudomonadota</taxon>
        <taxon>Betaproteobacteria</taxon>
        <taxon>Candidatus Proximibacter</taxon>
    </lineage>
</organism>
<dbReference type="SUPFAM" id="SSF46626">
    <property type="entry name" value="Cytochrome c"/>
    <property type="match status" value="1"/>
</dbReference>
<dbReference type="GO" id="GO:0046872">
    <property type="term" value="F:metal ion binding"/>
    <property type="evidence" value="ECO:0007669"/>
    <property type="project" value="UniProtKB-KW"/>
</dbReference>
<dbReference type="InterPro" id="IPR036909">
    <property type="entry name" value="Cyt_c-like_dom_sf"/>
</dbReference>
<gene>
    <name evidence="7" type="ORF">IPL58_08570</name>
</gene>
<sequence length="91" mass="10374">MNRLLLCLLPLWMAVTPVHALTGDVARGEVLHKKCLDCHGTGVYAPDKRKITSLKALRKDVKRWGTYYAPALNDQEVEDITAWLNANFYKF</sequence>
<feature type="domain" description="Cytochrome c" evidence="6">
    <location>
        <begin position="23"/>
        <end position="88"/>
    </location>
</feature>
<proteinExistence type="predicted"/>
<dbReference type="PROSITE" id="PS51007">
    <property type="entry name" value="CYTC"/>
    <property type="match status" value="1"/>
</dbReference>